<evidence type="ECO:0000256" key="1">
    <source>
        <dbReference type="SAM" id="MobiDB-lite"/>
    </source>
</evidence>
<organism evidence="2 3">
    <name type="scientific">Natrarchaeobius chitinivorans</name>
    <dbReference type="NCBI Taxonomy" id="1679083"/>
    <lineage>
        <taxon>Archaea</taxon>
        <taxon>Methanobacteriati</taxon>
        <taxon>Methanobacteriota</taxon>
        <taxon>Stenosarchaea group</taxon>
        <taxon>Halobacteria</taxon>
        <taxon>Halobacteriales</taxon>
        <taxon>Natrialbaceae</taxon>
        <taxon>Natrarchaeobius</taxon>
    </lineage>
</organism>
<reference evidence="2 3" key="1">
    <citation type="submission" date="2018-10" db="EMBL/GenBank/DDBJ databases">
        <title>Natrarchaeobius chitinivorans gen. nov., sp. nov., and Natrarchaeobius haloalkaliphilus sp. nov., alkaliphilic, chitin-utilizing haloarchaea from hypersaline alkaline lakes.</title>
        <authorList>
            <person name="Sorokin D.Y."/>
            <person name="Elcheninov A.G."/>
            <person name="Kostrikina N.A."/>
            <person name="Bale N.J."/>
            <person name="Sinninghe Damste J.S."/>
            <person name="Khijniak T.V."/>
            <person name="Kublanov I.V."/>
            <person name="Toshchakov S.V."/>
        </authorList>
    </citation>
    <scope>NUCLEOTIDE SEQUENCE [LARGE SCALE GENOMIC DNA]</scope>
    <source>
        <strain evidence="2 3">AArcht4T</strain>
    </source>
</reference>
<name>A0A3N6PDP7_NATCH</name>
<feature type="compositionally biased region" description="Acidic residues" evidence="1">
    <location>
        <begin position="89"/>
        <end position="104"/>
    </location>
</feature>
<dbReference type="Proteomes" id="UP000282323">
    <property type="component" value="Unassembled WGS sequence"/>
</dbReference>
<feature type="region of interest" description="Disordered" evidence="1">
    <location>
        <begin position="20"/>
        <end position="62"/>
    </location>
</feature>
<comment type="caution">
    <text evidence="2">The sequence shown here is derived from an EMBL/GenBank/DDBJ whole genome shotgun (WGS) entry which is preliminary data.</text>
</comment>
<dbReference type="OrthoDB" id="206297at2157"/>
<accession>A0A3N6PDP7</accession>
<feature type="compositionally biased region" description="Acidic residues" evidence="1">
    <location>
        <begin position="37"/>
        <end position="57"/>
    </location>
</feature>
<sequence>MGERKFTFIELHLDGDTQFGPREIGEALPFGEKTEASDLETEVEFDEESDEAADDDSSGPGGKSAIGALVALAVLVGIAAAAKKFRGDDEPDLEDEEQPDVIVN</sequence>
<gene>
    <name evidence="2" type="ORF">EA473_00900</name>
</gene>
<feature type="region of interest" description="Disordered" evidence="1">
    <location>
        <begin position="85"/>
        <end position="104"/>
    </location>
</feature>
<proteinExistence type="predicted"/>
<dbReference type="EMBL" id="REGA01000001">
    <property type="protein sequence ID" value="RQG97799.1"/>
    <property type="molecule type" value="Genomic_DNA"/>
</dbReference>
<dbReference type="RefSeq" id="WP_124193777.1">
    <property type="nucleotide sequence ID" value="NZ_REGA01000001.1"/>
</dbReference>
<keyword evidence="3" id="KW-1185">Reference proteome</keyword>
<protein>
    <submittedName>
        <fullName evidence="2">Uncharacterized protein</fullName>
    </submittedName>
</protein>
<evidence type="ECO:0000313" key="2">
    <source>
        <dbReference type="EMBL" id="RQG97799.1"/>
    </source>
</evidence>
<evidence type="ECO:0000313" key="3">
    <source>
        <dbReference type="Proteomes" id="UP000282323"/>
    </source>
</evidence>
<dbReference type="AlphaFoldDB" id="A0A3N6PDP7"/>